<evidence type="ECO:0000256" key="1">
    <source>
        <dbReference type="SAM" id="MobiDB-lite"/>
    </source>
</evidence>
<accession>A0A2I0K4Z1</accession>
<gene>
    <name evidence="2" type="ORF">CRG98_016000</name>
</gene>
<dbReference type="PANTHER" id="PTHR34222:SF33">
    <property type="entry name" value="RETROTRANSPOSON GAG DOMAIN-CONTAINING PROTEIN"/>
    <property type="match status" value="1"/>
</dbReference>
<evidence type="ECO:0008006" key="4">
    <source>
        <dbReference type="Google" id="ProtNLM"/>
    </source>
</evidence>
<feature type="compositionally biased region" description="Polar residues" evidence="1">
    <location>
        <begin position="135"/>
        <end position="149"/>
    </location>
</feature>
<feature type="compositionally biased region" description="Basic and acidic residues" evidence="1">
    <location>
        <begin position="116"/>
        <end position="125"/>
    </location>
</feature>
<feature type="region of interest" description="Disordered" evidence="1">
    <location>
        <begin position="116"/>
        <end position="149"/>
    </location>
</feature>
<dbReference type="EMBL" id="PGOL01000881">
    <property type="protein sequence ID" value="PKI63617.1"/>
    <property type="molecule type" value="Genomic_DNA"/>
</dbReference>
<evidence type="ECO:0000313" key="2">
    <source>
        <dbReference type="EMBL" id="PKI63617.1"/>
    </source>
</evidence>
<organism evidence="2 3">
    <name type="scientific">Punica granatum</name>
    <name type="common">Pomegranate</name>
    <dbReference type="NCBI Taxonomy" id="22663"/>
    <lineage>
        <taxon>Eukaryota</taxon>
        <taxon>Viridiplantae</taxon>
        <taxon>Streptophyta</taxon>
        <taxon>Embryophyta</taxon>
        <taxon>Tracheophyta</taxon>
        <taxon>Spermatophyta</taxon>
        <taxon>Magnoliopsida</taxon>
        <taxon>eudicotyledons</taxon>
        <taxon>Gunneridae</taxon>
        <taxon>Pentapetalae</taxon>
        <taxon>rosids</taxon>
        <taxon>malvids</taxon>
        <taxon>Myrtales</taxon>
        <taxon>Lythraceae</taxon>
        <taxon>Punica</taxon>
    </lineage>
</organism>
<dbReference type="AlphaFoldDB" id="A0A2I0K4Z1"/>
<sequence length="149" mass="17111">MNRTEQGSDLVIDYYTRLRKLWDELDDYVEVTQCTCATAGERAKEREVEKLYQFLIELDADIYAHTCSQILNVDPLPNVNKAFSIVSQEESRRAASMRDSRVEGALIGYPEWALNRRDNGQDRSGQKSKGRVFHGSSSGQNWQKPQQVH</sequence>
<reference evidence="2 3" key="1">
    <citation type="submission" date="2017-11" db="EMBL/GenBank/DDBJ databases">
        <title>De-novo sequencing of pomegranate (Punica granatum L.) genome.</title>
        <authorList>
            <person name="Akparov Z."/>
            <person name="Amiraslanov A."/>
            <person name="Hajiyeva S."/>
            <person name="Abbasov M."/>
            <person name="Kaur K."/>
            <person name="Hamwieh A."/>
            <person name="Solovyev V."/>
            <person name="Salamov A."/>
            <person name="Braich B."/>
            <person name="Kosarev P."/>
            <person name="Mahmoud A."/>
            <person name="Hajiyev E."/>
            <person name="Babayeva S."/>
            <person name="Izzatullayeva V."/>
            <person name="Mammadov A."/>
            <person name="Mammadov A."/>
            <person name="Sharifova S."/>
            <person name="Ojaghi J."/>
            <person name="Eynullazada K."/>
            <person name="Bayramov B."/>
            <person name="Abdulazimova A."/>
            <person name="Shahmuradov I."/>
        </authorList>
    </citation>
    <scope>NUCLEOTIDE SEQUENCE [LARGE SCALE GENOMIC DNA]</scope>
    <source>
        <strain evidence="3">cv. AG2017</strain>
        <tissue evidence="2">Leaf</tissue>
    </source>
</reference>
<name>A0A2I0K4Z1_PUNGR</name>
<protein>
    <recommendedName>
        <fullName evidence="4">Retrotransposon gag domain-containing protein</fullName>
    </recommendedName>
</protein>
<keyword evidence="3" id="KW-1185">Reference proteome</keyword>
<comment type="caution">
    <text evidence="2">The sequence shown here is derived from an EMBL/GenBank/DDBJ whole genome shotgun (WGS) entry which is preliminary data.</text>
</comment>
<evidence type="ECO:0000313" key="3">
    <source>
        <dbReference type="Proteomes" id="UP000233551"/>
    </source>
</evidence>
<dbReference type="PANTHER" id="PTHR34222">
    <property type="entry name" value="GAG_PRE-INTEGRS DOMAIN-CONTAINING PROTEIN"/>
    <property type="match status" value="1"/>
</dbReference>
<proteinExistence type="predicted"/>
<dbReference type="Proteomes" id="UP000233551">
    <property type="component" value="Unassembled WGS sequence"/>
</dbReference>